<dbReference type="AlphaFoldDB" id="S0EWT1"/>
<evidence type="ECO:0000256" key="1">
    <source>
        <dbReference type="SAM" id="Phobius"/>
    </source>
</evidence>
<evidence type="ECO:0000313" key="2">
    <source>
        <dbReference type="EMBL" id="CCW34213.1"/>
    </source>
</evidence>
<dbReference type="OrthoDB" id="9806665at2"/>
<evidence type="ECO:0000313" key="3">
    <source>
        <dbReference type="Proteomes" id="UP000014227"/>
    </source>
</evidence>
<dbReference type="eggNOG" id="COG0762">
    <property type="taxonomic scope" value="Bacteria"/>
</dbReference>
<dbReference type="InterPro" id="IPR003425">
    <property type="entry name" value="CCB3/YggT"/>
</dbReference>
<sequence length="97" mass="10838">MYFGEPVGIGGIILWLLNLLNFLLLVYVIISWLQVFRVDLGPFRSVARFLDSIFEPMLAPIRRLVPPEKLGGIDISPLILIIAVQVVAQFVAHQIGP</sequence>
<dbReference type="Proteomes" id="UP000014227">
    <property type="component" value="Chromosome I"/>
</dbReference>
<feature type="transmembrane region" description="Helical" evidence="1">
    <location>
        <begin position="70"/>
        <end position="92"/>
    </location>
</feature>
<dbReference type="GO" id="GO:0016020">
    <property type="term" value="C:membrane"/>
    <property type="evidence" value="ECO:0007669"/>
    <property type="project" value="InterPro"/>
</dbReference>
<proteinExistence type="predicted"/>
<name>S0EWT1_CHTCT</name>
<accession>S0EWT1</accession>
<dbReference type="HOGENOM" id="CLU_136788_0_1_0"/>
<protein>
    <submittedName>
        <fullName evidence="2">Predicted integral membrane protein</fullName>
    </submittedName>
</protein>
<dbReference type="PATRIC" id="fig|1303518.3.peg.383"/>
<dbReference type="STRING" id="454171.CP488_00781"/>
<dbReference type="KEGG" id="ccz:CCALI_00376"/>
<dbReference type="InParanoid" id="S0EWT1"/>
<reference evidence="3" key="1">
    <citation type="submission" date="2013-03" db="EMBL/GenBank/DDBJ databases">
        <title>Genome sequence of Chthonomonas calidirosea, the first sequenced genome from the Armatimonadetes phylum (formally candidate division OP10).</title>
        <authorList>
            <person name="Lee K.C.Y."/>
            <person name="Morgan X.C."/>
            <person name="Dunfield P.F."/>
            <person name="Tamas I."/>
            <person name="Houghton K.M."/>
            <person name="Vyssotski M."/>
            <person name="Ryan J.L.J."/>
            <person name="Lagutin K."/>
            <person name="McDonald I.R."/>
            <person name="Stott M.B."/>
        </authorList>
    </citation>
    <scope>NUCLEOTIDE SEQUENCE [LARGE SCALE GENOMIC DNA]</scope>
    <source>
        <strain evidence="3">DSM 23976 / ICMP 18418 / T49</strain>
    </source>
</reference>
<keyword evidence="1" id="KW-1133">Transmembrane helix</keyword>
<keyword evidence="3" id="KW-1185">Reference proteome</keyword>
<dbReference type="Pfam" id="PF02325">
    <property type="entry name" value="CCB3_YggT"/>
    <property type="match status" value="1"/>
</dbReference>
<dbReference type="EMBL" id="HF951689">
    <property type="protein sequence ID" value="CCW34213.1"/>
    <property type="molecule type" value="Genomic_DNA"/>
</dbReference>
<gene>
    <name evidence="2" type="ORF">CCALI_00376</name>
</gene>
<organism evidence="2 3">
    <name type="scientific">Chthonomonas calidirosea (strain DSM 23976 / ICMP 18418 / T49)</name>
    <dbReference type="NCBI Taxonomy" id="1303518"/>
    <lineage>
        <taxon>Bacteria</taxon>
        <taxon>Bacillati</taxon>
        <taxon>Armatimonadota</taxon>
        <taxon>Chthonomonadia</taxon>
        <taxon>Chthonomonadales</taxon>
        <taxon>Chthonomonadaceae</taxon>
        <taxon>Chthonomonas</taxon>
    </lineage>
</organism>
<keyword evidence="1" id="KW-0472">Membrane</keyword>
<dbReference type="RefSeq" id="WP_016481776.1">
    <property type="nucleotide sequence ID" value="NC_021487.1"/>
</dbReference>
<feature type="transmembrane region" description="Helical" evidence="1">
    <location>
        <begin position="12"/>
        <end position="35"/>
    </location>
</feature>
<keyword evidence="1" id="KW-0812">Transmembrane</keyword>
<dbReference type="FunCoup" id="S0EWT1">
    <property type="interactions" value="7"/>
</dbReference>